<dbReference type="GeneID" id="32900517"/>
<proteinExistence type="predicted"/>
<accession>A0A2Z2HL97</accession>
<protein>
    <submittedName>
        <fullName evidence="1">Uncharacterized protein</fullName>
    </submittedName>
</protein>
<dbReference type="RefSeq" id="WP_086906896.1">
    <property type="nucleotide sequence ID" value="NZ_CP021324.1"/>
</dbReference>
<dbReference type="Proteomes" id="UP000249949">
    <property type="component" value="Chromosome"/>
</dbReference>
<sequence>MKLLLDFEPCKECKEMMTELSSPEMIFADEKIRIDQSAKFLRHLTYNHNEVLQAVMEDLPKQKKDQEPDFYQ</sequence>
<dbReference type="AlphaFoldDB" id="A0A2Z2HL97"/>
<organism evidence="1 2">
    <name type="scientific">Candidatus Nitrosomarinus catalinensis</name>
    <dbReference type="NCBI Taxonomy" id="1898749"/>
    <lineage>
        <taxon>Archaea</taxon>
        <taxon>Nitrososphaerota</taxon>
        <taxon>Nitrososphaeria</taxon>
        <taxon>Nitrosopumilales</taxon>
        <taxon>Nitrosopumilaceae</taxon>
        <taxon>Candidatus Nitrosomarinus</taxon>
    </lineage>
</organism>
<reference evidence="1 2" key="1">
    <citation type="journal article" date="2017" name="Environ. Microbiol.">
        <title>Genome and epigenome of a novel marine Thaumarchaeota strain suggest viral infection, phosphorothioation DNA modification and multiple restriction systems.</title>
        <authorList>
            <person name="Ahlgren N.A."/>
            <person name="Chen Y."/>
            <person name="Needham D.M."/>
            <person name="Parada A.E."/>
            <person name="Sachdeva R."/>
            <person name="Trinh V."/>
            <person name="Chen T."/>
            <person name="Fuhrman J.A."/>
        </authorList>
    </citation>
    <scope>NUCLEOTIDE SEQUENCE [LARGE SCALE GENOMIC DNA]</scope>
    <source>
        <strain evidence="1 2">SPOT01</strain>
    </source>
</reference>
<dbReference type="EMBL" id="CP021324">
    <property type="protein sequence ID" value="ARS63646.1"/>
    <property type="molecule type" value="Genomic_DNA"/>
</dbReference>
<name>A0A2Z2HL97_9ARCH</name>
<dbReference type="OrthoDB" id="109at2157"/>
<keyword evidence="2" id="KW-1185">Reference proteome</keyword>
<gene>
    <name evidence="1" type="ORF">NMSP_0011</name>
</gene>
<dbReference type="KEGG" id="nct:NMSP_0011"/>
<evidence type="ECO:0000313" key="1">
    <source>
        <dbReference type="EMBL" id="ARS63646.1"/>
    </source>
</evidence>
<evidence type="ECO:0000313" key="2">
    <source>
        <dbReference type="Proteomes" id="UP000249949"/>
    </source>
</evidence>